<comment type="similarity">
    <text evidence="1">Belongs to the folylpolyglutamate synthase family.</text>
</comment>
<evidence type="ECO:0000313" key="6">
    <source>
        <dbReference type="EMBL" id="SVC44606.1"/>
    </source>
</evidence>
<dbReference type="PANTHER" id="PTHR11136:SF0">
    <property type="entry name" value="DIHYDROFOLATE SYNTHETASE-RELATED"/>
    <property type="match status" value="1"/>
</dbReference>
<feature type="domain" description="Mur ligase central" evidence="5">
    <location>
        <begin position="47"/>
        <end position="186"/>
    </location>
</feature>
<dbReference type="GO" id="GO:0004326">
    <property type="term" value="F:tetrahydrofolylpolyglutamate synthase activity"/>
    <property type="evidence" value="ECO:0007669"/>
    <property type="project" value="InterPro"/>
</dbReference>
<keyword evidence="4" id="KW-0067">ATP-binding</keyword>
<dbReference type="SUPFAM" id="SSF53623">
    <property type="entry name" value="MurD-like peptide ligases, catalytic domain"/>
    <property type="match status" value="1"/>
</dbReference>
<dbReference type="GO" id="GO:0005737">
    <property type="term" value="C:cytoplasm"/>
    <property type="evidence" value="ECO:0007669"/>
    <property type="project" value="TreeGrafter"/>
</dbReference>
<evidence type="ECO:0000256" key="1">
    <source>
        <dbReference type="ARBA" id="ARBA00008276"/>
    </source>
</evidence>
<name>A0A382M6X2_9ZZZZ</name>
<dbReference type="PROSITE" id="PS01012">
    <property type="entry name" value="FOLYLPOLYGLU_SYNT_2"/>
    <property type="match status" value="1"/>
</dbReference>
<dbReference type="GO" id="GO:0008841">
    <property type="term" value="F:dihydrofolate synthase activity"/>
    <property type="evidence" value="ECO:0007669"/>
    <property type="project" value="TreeGrafter"/>
</dbReference>
<proteinExistence type="inferred from homology"/>
<organism evidence="6">
    <name type="scientific">marine metagenome</name>
    <dbReference type="NCBI Taxonomy" id="408172"/>
    <lineage>
        <taxon>unclassified sequences</taxon>
        <taxon>metagenomes</taxon>
        <taxon>ecological metagenomes</taxon>
    </lineage>
</organism>
<dbReference type="EMBL" id="UINC01091664">
    <property type="protein sequence ID" value="SVC44606.1"/>
    <property type="molecule type" value="Genomic_DNA"/>
</dbReference>
<keyword evidence="2" id="KW-0436">Ligase</keyword>
<dbReference type="Pfam" id="PF08245">
    <property type="entry name" value="Mur_ligase_M"/>
    <property type="match status" value="1"/>
</dbReference>
<accession>A0A382M6X2</accession>
<gene>
    <name evidence="6" type="ORF">METZ01_LOCUS297460</name>
</gene>
<evidence type="ECO:0000256" key="4">
    <source>
        <dbReference type="ARBA" id="ARBA00022840"/>
    </source>
</evidence>
<dbReference type="AlphaFoldDB" id="A0A382M6X2"/>
<sequence length="265" mass="29731">MENWGLSEWLHWQEALNPKEIDLNLKRVGKVALRLDIRPPTNRTFLIAGTNGKGTTLALIEDILIQKDLKVGSYTSPHLINYNERICINKLPIGDSKLIDAFKFIESIRDEVPLTFFEYGTLAAFKILNDLNCQVWLVEVGLGGRLDATNIITPSVSLITNVDFDHQEWLGETLEEIAREKAGIIAINTPSIFADSQVPKSIEQTAFEKKSDLHLLNRDFSWSNNCVTLEWRGKDAVINSIMTPSHWAEGESSDLAAALMAIEIV</sequence>
<dbReference type="InterPro" id="IPR001645">
    <property type="entry name" value="Folylpolyglutamate_synth"/>
</dbReference>
<dbReference type="GO" id="GO:0005524">
    <property type="term" value="F:ATP binding"/>
    <property type="evidence" value="ECO:0007669"/>
    <property type="project" value="UniProtKB-KW"/>
</dbReference>
<evidence type="ECO:0000256" key="2">
    <source>
        <dbReference type="ARBA" id="ARBA00022598"/>
    </source>
</evidence>
<evidence type="ECO:0000259" key="5">
    <source>
        <dbReference type="Pfam" id="PF08245"/>
    </source>
</evidence>
<dbReference type="InterPro" id="IPR036565">
    <property type="entry name" value="Mur-like_cat_sf"/>
</dbReference>
<keyword evidence="3" id="KW-0547">Nucleotide-binding</keyword>
<reference evidence="6" key="1">
    <citation type="submission" date="2018-05" db="EMBL/GenBank/DDBJ databases">
        <authorList>
            <person name="Lanie J.A."/>
            <person name="Ng W.-L."/>
            <person name="Kazmierczak K.M."/>
            <person name="Andrzejewski T.M."/>
            <person name="Davidsen T.M."/>
            <person name="Wayne K.J."/>
            <person name="Tettelin H."/>
            <person name="Glass J.I."/>
            <person name="Rusch D."/>
            <person name="Podicherti R."/>
            <person name="Tsui H.-C.T."/>
            <person name="Winkler M.E."/>
        </authorList>
    </citation>
    <scope>NUCLEOTIDE SEQUENCE</scope>
</reference>
<dbReference type="Gene3D" id="3.40.1190.10">
    <property type="entry name" value="Mur-like, catalytic domain"/>
    <property type="match status" value="1"/>
</dbReference>
<dbReference type="NCBIfam" id="TIGR01499">
    <property type="entry name" value="folC"/>
    <property type="match status" value="1"/>
</dbReference>
<protein>
    <recommendedName>
        <fullName evidence="5">Mur ligase central domain-containing protein</fullName>
    </recommendedName>
</protein>
<dbReference type="InterPro" id="IPR018109">
    <property type="entry name" value="Folylpolyglutamate_synth_CS"/>
</dbReference>
<dbReference type="PANTHER" id="PTHR11136">
    <property type="entry name" value="FOLYLPOLYGLUTAMATE SYNTHASE-RELATED"/>
    <property type="match status" value="1"/>
</dbReference>
<feature type="non-terminal residue" evidence="6">
    <location>
        <position position="265"/>
    </location>
</feature>
<evidence type="ECO:0000256" key="3">
    <source>
        <dbReference type="ARBA" id="ARBA00022741"/>
    </source>
</evidence>
<dbReference type="InterPro" id="IPR013221">
    <property type="entry name" value="Mur_ligase_cen"/>
</dbReference>